<dbReference type="AlphaFoldDB" id="A0A7W7A8S7"/>
<keyword evidence="2" id="KW-0547">Nucleotide-binding</keyword>
<proteinExistence type="predicted"/>
<protein>
    <recommendedName>
        <fullName evidence="7">Methionyl/Leucyl tRNA synthetase domain-containing protein</fullName>
    </recommendedName>
</protein>
<dbReference type="Pfam" id="PF09334">
    <property type="entry name" value="tRNA-synt_1g"/>
    <property type="match status" value="1"/>
</dbReference>
<accession>A0A7W7A8S7</accession>
<keyword evidence="3" id="KW-0067">ATP-binding</keyword>
<dbReference type="OrthoDB" id="9810191at2"/>
<gene>
    <name evidence="8" type="ORF">GGR37_000692</name>
</gene>
<keyword evidence="5" id="KW-0030">Aminoacyl-tRNA synthetase</keyword>
<sequence length="135" mass="14969">MAIGQGDFLEDGQVRALCTQCGAEKHEPFDRCEKCALQPVGDDLIKATAASVYRHFDQPSKADNYAYELAAYRDKDLTPLLSTIADDEFDRLRRWLSEATQAPALAANFGQLVRKFLPILLIAAIIGALLAYLKH</sequence>
<dbReference type="Proteomes" id="UP000538566">
    <property type="component" value="Unassembled WGS sequence"/>
</dbReference>
<evidence type="ECO:0000256" key="3">
    <source>
        <dbReference type="ARBA" id="ARBA00022840"/>
    </source>
</evidence>
<feature type="domain" description="Methionyl/Leucyl tRNA synthetase" evidence="7">
    <location>
        <begin position="6"/>
        <end position="117"/>
    </location>
</feature>
<evidence type="ECO:0000256" key="2">
    <source>
        <dbReference type="ARBA" id="ARBA00022741"/>
    </source>
</evidence>
<keyword evidence="6" id="KW-0812">Transmembrane</keyword>
<keyword evidence="6" id="KW-1133">Transmembrane helix</keyword>
<evidence type="ECO:0000256" key="6">
    <source>
        <dbReference type="SAM" id="Phobius"/>
    </source>
</evidence>
<keyword evidence="4" id="KW-0648">Protein biosynthesis</keyword>
<evidence type="ECO:0000256" key="1">
    <source>
        <dbReference type="ARBA" id="ARBA00022598"/>
    </source>
</evidence>
<evidence type="ECO:0000313" key="9">
    <source>
        <dbReference type="Proteomes" id="UP000538566"/>
    </source>
</evidence>
<dbReference type="GO" id="GO:0005524">
    <property type="term" value="F:ATP binding"/>
    <property type="evidence" value="ECO:0007669"/>
    <property type="project" value="UniProtKB-KW"/>
</dbReference>
<dbReference type="GO" id="GO:0004812">
    <property type="term" value="F:aminoacyl-tRNA ligase activity"/>
    <property type="evidence" value="ECO:0007669"/>
    <property type="project" value="UniProtKB-KW"/>
</dbReference>
<organism evidence="8 9">
    <name type="scientific">Novosphingobium taihuense</name>
    <dbReference type="NCBI Taxonomy" id="260085"/>
    <lineage>
        <taxon>Bacteria</taxon>
        <taxon>Pseudomonadati</taxon>
        <taxon>Pseudomonadota</taxon>
        <taxon>Alphaproteobacteria</taxon>
        <taxon>Sphingomonadales</taxon>
        <taxon>Sphingomonadaceae</taxon>
        <taxon>Novosphingobium</taxon>
    </lineage>
</organism>
<reference evidence="8 9" key="1">
    <citation type="submission" date="2020-08" db="EMBL/GenBank/DDBJ databases">
        <title>Genomic Encyclopedia of Type Strains, Phase IV (KMG-IV): sequencing the most valuable type-strain genomes for metagenomic binning, comparative biology and taxonomic classification.</title>
        <authorList>
            <person name="Goeker M."/>
        </authorList>
    </citation>
    <scope>NUCLEOTIDE SEQUENCE [LARGE SCALE GENOMIC DNA]</scope>
    <source>
        <strain evidence="8 9">DSM 17507</strain>
    </source>
</reference>
<dbReference type="InterPro" id="IPR015413">
    <property type="entry name" value="Methionyl/Leucyl_tRNA_Synth"/>
</dbReference>
<dbReference type="EMBL" id="JACHOA010000001">
    <property type="protein sequence ID" value="MBB4612446.1"/>
    <property type="molecule type" value="Genomic_DNA"/>
</dbReference>
<dbReference type="RefSeq" id="WP_144901582.1">
    <property type="nucleotide sequence ID" value="NZ_JACHOA010000001.1"/>
</dbReference>
<keyword evidence="9" id="KW-1185">Reference proteome</keyword>
<keyword evidence="6" id="KW-0472">Membrane</keyword>
<evidence type="ECO:0000256" key="5">
    <source>
        <dbReference type="ARBA" id="ARBA00023146"/>
    </source>
</evidence>
<evidence type="ECO:0000313" key="8">
    <source>
        <dbReference type="EMBL" id="MBB4612446.1"/>
    </source>
</evidence>
<keyword evidence="1" id="KW-0436">Ligase</keyword>
<evidence type="ECO:0000259" key="7">
    <source>
        <dbReference type="Pfam" id="PF09334"/>
    </source>
</evidence>
<feature type="transmembrane region" description="Helical" evidence="6">
    <location>
        <begin position="116"/>
        <end position="133"/>
    </location>
</feature>
<evidence type="ECO:0000256" key="4">
    <source>
        <dbReference type="ARBA" id="ARBA00022917"/>
    </source>
</evidence>
<comment type="caution">
    <text evidence="8">The sequence shown here is derived from an EMBL/GenBank/DDBJ whole genome shotgun (WGS) entry which is preliminary data.</text>
</comment>
<name>A0A7W7A8S7_9SPHN</name>
<dbReference type="GO" id="GO:0006418">
    <property type="term" value="P:tRNA aminoacylation for protein translation"/>
    <property type="evidence" value="ECO:0007669"/>
    <property type="project" value="InterPro"/>
</dbReference>